<dbReference type="eggNOG" id="ENOG5032RU7">
    <property type="taxonomic scope" value="Bacteria"/>
</dbReference>
<dbReference type="PATRIC" id="fig|345073.21.peg.1273"/>
<name>A0A0H3AJ55_VIBC3</name>
<sequence length="140" mass="15502">MVNSCSTVLPMASGDKMEKARISAVFDYTTFLGASCAKKWTFSEAISSFAPVFGIVWFDAIKTGQSPQERLWDVALKELSTRSSDESNVITLVKLAKQEGIDELTLVMPYALDEQQLTTIQSKSAAHIESTNQEEFLIKL</sequence>
<dbReference type="OrthoDB" id="6488871at2"/>
<dbReference type="SMR" id="A0A0H3AJ55"/>
<dbReference type="AlphaFoldDB" id="A0A0H3AJ55"/>
<protein>
    <submittedName>
        <fullName evidence="1">Uncharacterized protein</fullName>
    </submittedName>
</protein>
<dbReference type="KEGG" id="vcr:VC395_1308"/>
<dbReference type="EMBL" id="CP000627">
    <property type="protein sequence ID" value="ABQ20560.1"/>
    <property type="molecule type" value="Genomic_DNA"/>
</dbReference>
<evidence type="ECO:0000313" key="1">
    <source>
        <dbReference type="EMBL" id="ABQ20560.1"/>
    </source>
</evidence>
<dbReference type="KEGG" id="vco:VC0395_A0810"/>
<evidence type="ECO:0000313" key="2">
    <source>
        <dbReference type="Proteomes" id="UP000000249"/>
    </source>
</evidence>
<reference evidence="1 2" key="1">
    <citation type="submission" date="2007-03" db="EMBL/GenBank/DDBJ databases">
        <authorList>
            <person name="Heidelberg J."/>
        </authorList>
    </citation>
    <scope>NUCLEOTIDE SEQUENCE [LARGE SCALE GENOMIC DNA]</scope>
    <source>
        <strain evidence="2">ATCC 39541 / Classical Ogawa 395 / O395</strain>
    </source>
</reference>
<proteinExistence type="predicted"/>
<accession>A0A0H3AJ55</accession>
<organism evidence="1 2">
    <name type="scientific">Vibrio cholerae serotype O1 (strain ATCC 39541 / Classical Ogawa 395 / O395)</name>
    <dbReference type="NCBI Taxonomy" id="345073"/>
    <lineage>
        <taxon>Bacteria</taxon>
        <taxon>Pseudomonadati</taxon>
        <taxon>Pseudomonadota</taxon>
        <taxon>Gammaproteobacteria</taxon>
        <taxon>Vibrionales</taxon>
        <taxon>Vibrionaceae</taxon>
        <taxon>Vibrio</taxon>
    </lineage>
</organism>
<dbReference type="Proteomes" id="UP000000249">
    <property type="component" value="Chromosome 1"/>
</dbReference>
<gene>
    <name evidence="1" type="ordered locus">VC0395_A0810</name>
</gene>